<evidence type="ECO:0000256" key="5">
    <source>
        <dbReference type="SAM" id="Coils"/>
    </source>
</evidence>
<feature type="coiled-coil region" evidence="5">
    <location>
        <begin position="126"/>
        <end position="153"/>
    </location>
</feature>
<keyword evidence="2" id="KW-0545">Nucleotide biosynthesis</keyword>
<evidence type="ECO:0000256" key="3">
    <source>
        <dbReference type="ARBA" id="ARBA00022741"/>
    </source>
</evidence>
<evidence type="ECO:0000256" key="2">
    <source>
        <dbReference type="ARBA" id="ARBA00022727"/>
    </source>
</evidence>
<keyword evidence="1" id="KW-0808">Transferase</keyword>
<sequence length="187" mass="21779">MKQCHLITSSTFSSQESFENTLIKLFDLTKVSIKDLFNNKLRNDSKSELAIRINKCLEDGKLVSTDLITELIAENIKGIRNGILLTGYPRTKEQFNSLEILLSKSNFEISRLWVLELKNIEDLISERNYENVAEEMKNKFKETTKQNNEILKLIENPKIISKIDLDYPVNWEMNEIKEKIKSVHNTI</sequence>
<evidence type="ECO:0000313" key="7">
    <source>
        <dbReference type="Proteomes" id="UP001597459"/>
    </source>
</evidence>
<dbReference type="EMBL" id="JBHULX010000048">
    <property type="protein sequence ID" value="MFD2593615.1"/>
    <property type="molecule type" value="Genomic_DNA"/>
</dbReference>
<dbReference type="Gene3D" id="3.40.50.300">
    <property type="entry name" value="P-loop containing nucleotide triphosphate hydrolases"/>
    <property type="match status" value="1"/>
</dbReference>
<dbReference type="Proteomes" id="UP001597459">
    <property type="component" value="Unassembled WGS sequence"/>
</dbReference>
<keyword evidence="5" id="KW-0175">Coiled coil</keyword>
<dbReference type="GO" id="GO:0016301">
    <property type="term" value="F:kinase activity"/>
    <property type="evidence" value="ECO:0007669"/>
    <property type="project" value="UniProtKB-KW"/>
</dbReference>
<accession>A0ABW5NDH1</accession>
<evidence type="ECO:0000256" key="4">
    <source>
        <dbReference type="ARBA" id="ARBA00022777"/>
    </source>
</evidence>
<dbReference type="SUPFAM" id="SSF52540">
    <property type="entry name" value="P-loop containing nucleoside triphosphate hydrolases"/>
    <property type="match status" value="1"/>
</dbReference>
<keyword evidence="4 6" id="KW-0418">Kinase</keyword>
<comment type="caution">
    <text evidence="6">The sequence shown here is derived from an EMBL/GenBank/DDBJ whole genome shotgun (WGS) entry which is preliminary data.</text>
</comment>
<evidence type="ECO:0000313" key="6">
    <source>
        <dbReference type="EMBL" id="MFD2593615.1"/>
    </source>
</evidence>
<name>A0ABW5NDH1_9FLAO</name>
<gene>
    <name evidence="6" type="ORF">ACFSTE_22445</name>
</gene>
<keyword evidence="3" id="KW-0547">Nucleotide-binding</keyword>
<keyword evidence="7" id="KW-1185">Reference proteome</keyword>
<protein>
    <submittedName>
        <fullName evidence="6">Nucleoside monophosphate kinase</fullName>
    </submittedName>
</protein>
<dbReference type="InterPro" id="IPR000850">
    <property type="entry name" value="Adenylat/UMP-CMP_kin"/>
</dbReference>
<proteinExistence type="predicted"/>
<dbReference type="PANTHER" id="PTHR23359">
    <property type="entry name" value="NUCLEOTIDE KINASE"/>
    <property type="match status" value="1"/>
</dbReference>
<dbReference type="RefSeq" id="WP_378253920.1">
    <property type="nucleotide sequence ID" value="NZ_JBHSJV010000001.1"/>
</dbReference>
<dbReference type="InterPro" id="IPR027417">
    <property type="entry name" value="P-loop_NTPase"/>
</dbReference>
<organism evidence="6 7">
    <name type="scientific">Aquimarina hainanensis</name>
    <dbReference type="NCBI Taxonomy" id="1578017"/>
    <lineage>
        <taxon>Bacteria</taxon>
        <taxon>Pseudomonadati</taxon>
        <taxon>Bacteroidota</taxon>
        <taxon>Flavobacteriia</taxon>
        <taxon>Flavobacteriales</taxon>
        <taxon>Flavobacteriaceae</taxon>
        <taxon>Aquimarina</taxon>
    </lineage>
</organism>
<dbReference type="Pfam" id="PF00406">
    <property type="entry name" value="ADK"/>
    <property type="match status" value="1"/>
</dbReference>
<reference evidence="7" key="1">
    <citation type="journal article" date="2019" name="Int. J. Syst. Evol. Microbiol.">
        <title>The Global Catalogue of Microorganisms (GCM) 10K type strain sequencing project: providing services to taxonomists for standard genome sequencing and annotation.</title>
        <authorList>
            <consortium name="The Broad Institute Genomics Platform"/>
            <consortium name="The Broad Institute Genome Sequencing Center for Infectious Disease"/>
            <person name="Wu L."/>
            <person name="Ma J."/>
        </authorList>
    </citation>
    <scope>NUCLEOTIDE SEQUENCE [LARGE SCALE GENOMIC DNA]</scope>
    <source>
        <strain evidence="7">KCTC 42423</strain>
    </source>
</reference>
<evidence type="ECO:0000256" key="1">
    <source>
        <dbReference type="ARBA" id="ARBA00022679"/>
    </source>
</evidence>